<proteinExistence type="predicted"/>
<gene>
    <name evidence="2" type="ORF">L195_g031640</name>
</gene>
<dbReference type="InterPro" id="IPR055294">
    <property type="entry name" value="FBL60-like"/>
</dbReference>
<dbReference type="Gene3D" id="1.20.1280.50">
    <property type="match status" value="1"/>
</dbReference>
<dbReference type="EMBL" id="ASHM01029447">
    <property type="protein sequence ID" value="PNX75699.1"/>
    <property type="molecule type" value="Genomic_DNA"/>
</dbReference>
<dbReference type="InterPro" id="IPR001810">
    <property type="entry name" value="F-box_dom"/>
</dbReference>
<protein>
    <submittedName>
        <fullName evidence="2">F-box/FBD/LRR-repeat protein</fullName>
    </submittedName>
</protein>
<dbReference type="InterPro" id="IPR013101">
    <property type="entry name" value="LRR_PRU1-like"/>
</dbReference>
<dbReference type="SUPFAM" id="SSF81383">
    <property type="entry name" value="F-box domain"/>
    <property type="match status" value="1"/>
</dbReference>
<reference evidence="2 3" key="2">
    <citation type="journal article" date="2017" name="Front. Plant Sci.">
        <title>Gene Classification and Mining of Molecular Markers Useful in Red Clover (Trifolium pratense) Breeding.</title>
        <authorList>
            <person name="Istvanek J."/>
            <person name="Dluhosova J."/>
            <person name="Dluhos P."/>
            <person name="Patkova L."/>
            <person name="Nedelnik J."/>
            <person name="Repkova J."/>
        </authorList>
    </citation>
    <scope>NUCLEOTIDE SEQUENCE [LARGE SCALE GENOMIC DNA]</scope>
    <source>
        <strain evidence="3">cv. Tatra</strain>
        <tissue evidence="2">Young leaves</tissue>
    </source>
</reference>
<evidence type="ECO:0000313" key="2">
    <source>
        <dbReference type="EMBL" id="PNX75699.1"/>
    </source>
</evidence>
<dbReference type="CDD" id="cd22160">
    <property type="entry name" value="F-box_AtFBL13-like"/>
    <property type="match status" value="1"/>
</dbReference>
<organism evidence="2 3">
    <name type="scientific">Trifolium pratense</name>
    <name type="common">Red clover</name>
    <dbReference type="NCBI Taxonomy" id="57577"/>
    <lineage>
        <taxon>Eukaryota</taxon>
        <taxon>Viridiplantae</taxon>
        <taxon>Streptophyta</taxon>
        <taxon>Embryophyta</taxon>
        <taxon>Tracheophyta</taxon>
        <taxon>Spermatophyta</taxon>
        <taxon>Magnoliopsida</taxon>
        <taxon>eudicotyledons</taxon>
        <taxon>Gunneridae</taxon>
        <taxon>Pentapetalae</taxon>
        <taxon>rosids</taxon>
        <taxon>fabids</taxon>
        <taxon>Fabales</taxon>
        <taxon>Fabaceae</taxon>
        <taxon>Papilionoideae</taxon>
        <taxon>50 kb inversion clade</taxon>
        <taxon>NPAAA clade</taxon>
        <taxon>Hologalegina</taxon>
        <taxon>IRL clade</taxon>
        <taxon>Trifolieae</taxon>
        <taxon>Trifolium</taxon>
    </lineage>
</organism>
<dbReference type="STRING" id="57577.A0A2K3LAZ1"/>
<accession>A0A2K3LAZ1</accession>
<dbReference type="Pfam" id="PF07723">
    <property type="entry name" value="LRR_2"/>
    <property type="match status" value="1"/>
</dbReference>
<dbReference type="PROSITE" id="PS50181">
    <property type="entry name" value="FBOX"/>
    <property type="match status" value="1"/>
</dbReference>
<dbReference type="PANTHER" id="PTHR31293">
    <property type="entry name" value="RNI-LIKE SUPERFAMILY PROTEIN"/>
    <property type="match status" value="1"/>
</dbReference>
<name>A0A2K3LAZ1_TRIPR</name>
<evidence type="ECO:0000259" key="1">
    <source>
        <dbReference type="PROSITE" id="PS50181"/>
    </source>
</evidence>
<evidence type="ECO:0000313" key="3">
    <source>
        <dbReference type="Proteomes" id="UP000236291"/>
    </source>
</evidence>
<dbReference type="Pfam" id="PF00646">
    <property type="entry name" value="F-box"/>
    <property type="match status" value="1"/>
</dbReference>
<comment type="caution">
    <text evidence="2">The sequence shown here is derived from an EMBL/GenBank/DDBJ whole genome shotgun (WGS) entry which is preliminary data.</text>
</comment>
<dbReference type="PANTHER" id="PTHR31293:SF12">
    <property type="entry name" value="RNI-LIKE SUPERFAMILY PROTEIN"/>
    <property type="match status" value="1"/>
</dbReference>
<dbReference type="InterPro" id="IPR036047">
    <property type="entry name" value="F-box-like_dom_sf"/>
</dbReference>
<dbReference type="Proteomes" id="UP000236291">
    <property type="component" value="Unassembled WGS sequence"/>
</dbReference>
<dbReference type="InterPro" id="IPR053781">
    <property type="entry name" value="F-box_AtFBL13-like"/>
</dbReference>
<reference evidence="2 3" key="1">
    <citation type="journal article" date="2014" name="Am. J. Bot.">
        <title>Genome assembly and annotation for red clover (Trifolium pratense; Fabaceae).</title>
        <authorList>
            <person name="Istvanek J."/>
            <person name="Jaros M."/>
            <person name="Krenek A."/>
            <person name="Repkova J."/>
        </authorList>
    </citation>
    <scope>NUCLEOTIDE SEQUENCE [LARGE SCALE GENOMIC DNA]</scope>
    <source>
        <strain evidence="3">cv. Tatra</strain>
        <tissue evidence="2">Young leaves</tissue>
    </source>
</reference>
<sequence length="417" mass="47743">MSRLIDIISALPDALLHHILFFLPTKEAAATMTLSKRWKPLLSIINLDDQHFPDPSAFREMFNSFTTNRDKTLPIHSFQLTCRGHNHYCKDDIPNFVNAVVQRNVENLSIDLSNSLFPTFVLTTKFLSVLKLKKLLLDDFRSVDLPSLKFLCLESVTFTHHSYLIKILSACPVLEELETKDLTVKKIYGLHRYCPDTYVTWLSKLARANISGRHVFYDCLNNAEHLQLHVTFPYGLHNMFHNLTYIELALDLLPRRGFFKWNWLMKLLPKSPKLQTLIIHEVCSTNLRKSLCSNQQLLDRNGLGPQFLNEQSNQIGQWSDMSLSPTHWPDAFHLSTRPSVSRNRSNLLIERPSALNHVNRLPDTGKSTTSISSMNCLKSRRSADLPSSLLPFLSLVLETALKSPAMHQSPNSLLLFN</sequence>
<dbReference type="AlphaFoldDB" id="A0A2K3LAZ1"/>
<feature type="domain" description="F-box" evidence="1">
    <location>
        <begin position="5"/>
        <end position="61"/>
    </location>
</feature>